<reference evidence="6 7" key="1">
    <citation type="submission" date="2021-06" db="EMBL/GenBank/DDBJ databases">
        <title>Actinoplanes lichenicola sp. nov., and Actinoplanes ovalisporus sp. nov., isolated from lichen in Thailand.</title>
        <authorList>
            <person name="Saeng-In P."/>
            <person name="Kanchanasin P."/>
            <person name="Yuki M."/>
            <person name="Kudo T."/>
            <person name="Ohkuma M."/>
            <person name="Phongsopitanun W."/>
            <person name="Tanasupawat S."/>
        </authorList>
    </citation>
    <scope>NUCLEOTIDE SEQUENCE [LARGE SCALE GENOMIC DNA]</scope>
    <source>
        <strain evidence="6 7">NBRC 110975</strain>
    </source>
</reference>
<dbReference type="SUPFAM" id="SSF49503">
    <property type="entry name" value="Cupredoxins"/>
    <property type="match status" value="3"/>
</dbReference>
<dbReference type="InterPro" id="IPR045087">
    <property type="entry name" value="Cu-oxidase_fam"/>
</dbReference>
<keyword evidence="3" id="KW-0560">Oxidoreductase</keyword>
<dbReference type="PANTHER" id="PTHR48267">
    <property type="entry name" value="CUPREDOXIN SUPERFAMILY PROTEIN"/>
    <property type="match status" value="1"/>
</dbReference>
<dbReference type="Pfam" id="PF07732">
    <property type="entry name" value="Cu-oxidase_3"/>
    <property type="match status" value="1"/>
</dbReference>
<dbReference type="PANTHER" id="PTHR48267:SF1">
    <property type="entry name" value="BILIRUBIN OXIDASE"/>
    <property type="match status" value="1"/>
</dbReference>
<dbReference type="Proteomes" id="UP001519654">
    <property type="component" value="Unassembled WGS sequence"/>
</dbReference>
<dbReference type="PROSITE" id="PS00080">
    <property type="entry name" value="MULTICOPPER_OXIDASE2"/>
    <property type="match status" value="1"/>
</dbReference>
<dbReference type="Pfam" id="PF07731">
    <property type="entry name" value="Cu-oxidase_2"/>
    <property type="match status" value="1"/>
</dbReference>
<gene>
    <name evidence="6" type="ORF">KOI35_03160</name>
</gene>
<evidence type="ECO:0000313" key="6">
    <source>
        <dbReference type="EMBL" id="MBU2662500.1"/>
    </source>
</evidence>
<evidence type="ECO:0000259" key="5">
    <source>
        <dbReference type="Pfam" id="PF07732"/>
    </source>
</evidence>
<name>A0ABS5YGK0_9ACTN</name>
<comment type="similarity">
    <text evidence="1">Belongs to the multicopper oxidase family.</text>
</comment>
<keyword evidence="2" id="KW-0479">Metal-binding</keyword>
<sequence>MEARPGPVRIGARPDRVGPGAWPMTTLSRRALLGMAGLSAAAGIGIPLGRGLAAPTSTGQLLRSRAPRPPLFQRRLTVPPVLRPTRSAGDTDHYEIVQTAVRAEILPGLTTELWTYNGSFPGPTIHSTRGRTVRIRHVNRLPVPTVVHLHGGRTPAADDGYPIDFVHPLDMAQHVGHHMGGDVSHGERTYTYPLDQRAATLWYHDHRMDFTGPSVWRGLAGFHLHHDDEEAALGLPAGVPLMIADRSFDRDGSLLYPARAGGHGVTGDYVAGVLGDVMLVNGVPWPTHPVGRGTYRFRLLNAANARRLSVRLDPPPPTGLVRIGTDGGLLAAPIRHDHLELAPAQRFDILVDFSAYAPGTVVTMVNDFDIGAMGQIMRFVVGDERLAPFAVPDRLSTVTPPRASDAVVTRRFDFRTGEIAGHDGWLVGQQPFHPDVIAAHVKLGTVEIWQLNADFHHPVHLHLSPFQVLGRGSGGPGPYDAGWQDTIDLRPGEQAKILVHFDGYPGKYVFHCHNLEHEDMAMMANFVAT</sequence>
<dbReference type="EMBL" id="JAHKKG010000001">
    <property type="protein sequence ID" value="MBU2662500.1"/>
    <property type="molecule type" value="Genomic_DNA"/>
</dbReference>
<dbReference type="InterPro" id="IPR002355">
    <property type="entry name" value="Cu_oxidase_Cu_BS"/>
</dbReference>
<evidence type="ECO:0000256" key="2">
    <source>
        <dbReference type="ARBA" id="ARBA00022723"/>
    </source>
</evidence>
<dbReference type="InterPro" id="IPR008972">
    <property type="entry name" value="Cupredoxin"/>
</dbReference>
<evidence type="ECO:0000256" key="1">
    <source>
        <dbReference type="ARBA" id="ARBA00010609"/>
    </source>
</evidence>
<organism evidence="6 7">
    <name type="scientific">Paractinoplanes bogorensis</name>
    <dbReference type="NCBI Taxonomy" id="1610840"/>
    <lineage>
        <taxon>Bacteria</taxon>
        <taxon>Bacillati</taxon>
        <taxon>Actinomycetota</taxon>
        <taxon>Actinomycetes</taxon>
        <taxon>Micromonosporales</taxon>
        <taxon>Micromonosporaceae</taxon>
        <taxon>Paractinoplanes</taxon>
    </lineage>
</organism>
<protein>
    <submittedName>
        <fullName evidence="6">Multicopper oxidase family protein</fullName>
    </submittedName>
</protein>
<accession>A0ABS5YGK0</accession>
<proteinExistence type="inferred from homology"/>
<dbReference type="Gene3D" id="2.60.40.420">
    <property type="entry name" value="Cupredoxins - blue copper proteins"/>
    <property type="match status" value="3"/>
</dbReference>
<dbReference type="InterPro" id="IPR011706">
    <property type="entry name" value="Cu-oxidase_C"/>
</dbReference>
<evidence type="ECO:0000313" key="7">
    <source>
        <dbReference type="Proteomes" id="UP001519654"/>
    </source>
</evidence>
<evidence type="ECO:0000259" key="4">
    <source>
        <dbReference type="Pfam" id="PF07731"/>
    </source>
</evidence>
<dbReference type="InterPro" id="IPR011707">
    <property type="entry name" value="Cu-oxidase-like_N"/>
</dbReference>
<feature type="domain" description="Plastocyanin-like" evidence="4">
    <location>
        <begin position="420"/>
        <end position="527"/>
    </location>
</feature>
<feature type="domain" description="Plastocyanin-like" evidence="5">
    <location>
        <begin position="103"/>
        <end position="224"/>
    </location>
</feature>
<keyword evidence="7" id="KW-1185">Reference proteome</keyword>
<comment type="caution">
    <text evidence="6">The sequence shown here is derived from an EMBL/GenBank/DDBJ whole genome shotgun (WGS) entry which is preliminary data.</text>
</comment>
<evidence type="ECO:0000256" key="3">
    <source>
        <dbReference type="ARBA" id="ARBA00023002"/>
    </source>
</evidence>